<name>A0A0K0EYR1_STRVS</name>
<evidence type="ECO:0000256" key="1">
    <source>
        <dbReference type="SAM" id="Phobius"/>
    </source>
</evidence>
<keyword evidence="1" id="KW-0812">Transmembrane</keyword>
<dbReference type="InterPro" id="IPR013083">
    <property type="entry name" value="Znf_RING/FYVE/PHD"/>
</dbReference>
<evidence type="ECO:0000313" key="3">
    <source>
        <dbReference type="WBParaSite" id="SVE_0167000.1"/>
    </source>
</evidence>
<accession>A0A0K0EYR1</accession>
<dbReference type="SUPFAM" id="SSF57850">
    <property type="entry name" value="RING/U-box"/>
    <property type="match status" value="1"/>
</dbReference>
<dbReference type="AlphaFoldDB" id="A0A0K0EYR1"/>
<feature type="transmembrane region" description="Helical" evidence="1">
    <location>
        <begin position="109"/>
        <end position="129"/>
    </location>
</feature>
<dbReference type="Gene3D" id="3.30.40.10">
    <property type="entry name" value="Zinc/RING finger domain, C3HC4 (zinc finger)"/>
    <property type="match status" value="1"/>
</dbReference>
<protein>
    <submittedName>
        <fullName evidence="3">RING-type domain-containing protein</fullName>
    </submittedName>
</protein>
<dbReference type="WBParaSite" id="SVE_0167000.1">
    <property type="protein sequence ID" value="SVE_0167000.1"/>
    <property type="gene ID" value="SVE_0167000"/>
</dbReference>
<dbReference type="Proteomes" id="UP000035680">
    <property type="component" value="Unassembled WGS sequence"/>
</dbReference>
<keyword evidence="2" id="KW-1185">Reference proteome</keyword>
<organism evidence="2 3">
    <name type="scientific">Strongyloides venezuelensis</name>
    <name type="common">Threadworm</name>
    <dbReference type="NCBI Taxonomy" id="75913"/>
    <lineage>
        <taxon>Eukaryota</taxon>
        <taxon>Metazoa</taxon>
        <taxon>Ecdysozoa</taxon>
        <taxon>Nematoda</taxon>
        <taxon>Chromadorea</taxon>
        <taxon>Rhabditida</taxon>
        <taxon>Tylenchina</taxon>
        <taxon>Panagrolaimomorpha</taxon>
        <taxon>Strongyloidoidea</taxon>
        <taxon>Strongyloididae</taxon>
        <taxon>Strongyloides</taxon>
    </lineage>
</organism>
<reference evidence="3" key="2">
    <citation type="submission" date="2015-08" db="UniProtKB">
        <authorList>
            <consortium name="WormBaseParasite"/>
        </authorList>
    </citation>
    <scope>IDENTIFICATION</scope>
</reference>
<proteinExistence type="predicted"/>
<keyword evidence="1" id="KW-1133">Transmembrane helix</keyword>
<keyword evidence="1" id="KW-0472">Membrane</keyword>
<evidence type="ECO:0000313" key="2">
    <source>
        <dbReference type="Proteomes" id="UP000035680"/>
    </source>
</evidence>
<sequence>MILKNAKLIIGIRQNFSNHLQLLCTDVGKFSFEPDCKNEILRAYFTNRDRKMKLLNEEKIQLICTICTEAYNSNGTEHALLSTKCGHLFGKSYLEKLIREKNKRGNSTVLYAVRIYLIMITILSMMFHLRHYIR</sequence>
<reference evidence="2" key="1">
    <citation type="submission" date="2014-07" db="EMBL/GenBank/DDBJ databases">
        <authorList>
            <person name="Martin A.A"/>
            <person name="De Silva N."/>
        </authorList>
    </citation>
    <scope>NUCLEOTIDE SEQUENCE</scope>
</reference>